<keyword evidence="3" id="KW-1185">Reference proteome</keyword>
<reference evidence="2" key="1">
    <citation type="submission" date="2023-02" db="EMBL/GenBank/DDBJ databases">
        <title>Genome of toxic invasive species Heracleum sosnowskyi carries increased number of genes despite the absence of recent whole-genome duplications.</title>
        <authorList>
            <person name="Schelkunov M."/>
            <person name="Shtratnikova V."/>
            <person name="Makarenko M."/>
            <person name="Klepikova A."/>
            <person name="Omelchenko D."/>
            <person name="Novikova G."/>
            <person name="Obukhova E."/>
            <person name="Bogdanov V."/>
            <person name="Penin A."/>
            <person name="Logacheva M."/>
        </authorList>
    </citation>
    <scope>NUCLEOTIDE SEQUENCE</scope>
    <source>
        <strain evidence="2">Hsosn_3</strain>
        <tissue evidence="2">Leaf</tissue>
    </source>
</reference>
<feature type="transmembrane region" description="Helical" evidence="1">
    <location>
        <begin position="12"/>
        <end position="31"/>
    </location>
</feature>
<evidence type="ECO:0000256" key="1">
    <source>
        <dbReference type="SAM" id="Phobius"/>
    </source>
</evidence>
<proteinExistence type="predicted"/>
<name>A0AAD8M680_9APIA</name>
<accession>A0AAD8M680</accession>
<dbReference type="Proteomes" id="UP001237642">
    <property type="component" value="Unassembled WGS sequence"/>
</dbReference>
<protein>
    <submittedName>
        <fullName evidence="2">Uncharacterized protein</fullName>
    </submittedName>
</protein>
<sequence>MSDRANRSCCNFCCTFIFTSGLTALFLWLSLRPSNPTCSIQHFDVPALNKTVRFKIMGFKTKRHRIMVWAQVDVNESGQKAKKKGIKFKSGAPEFQRCGERVLLFLLVFSSTLVLLSIL</sequence>
<keyword evidence="1" id="KW-1133">Transmembrane helix</keyword>
<evidence type="ECO:0000313" key="2">
    <source>
        <dbReference type="EMBL" id="KAK1360768.1"/>
    </source>
</evidence>
<comment type="caution">
    <text evidence="2">The sequence shown here is derived from an EMBL/GenBank/DDBJ whole genome shotgun (WGS) entry which is preliminary data.</text>
</comment>
<evidence type="ECO:0000313" key="3">
    <source>
        <dbReference type="Proteomes" id="UP001237642"/>
    </source>
</evidence>
<keyword evidence="1" id="KW-0812">Transmembrane</keyword>
<organism evidence="2 3">
    <name type="scientific">Heracleum sosnowskyi</name>
    <dbReference type="NCBI Taxonomy" id="360622"/>
    <lineage>
        <taxon>Eukaryota</taxon>
        <taxon>Viridiplantae</taxon>
        <taxon>Streptophyta</taxon>
        <taxon>Embryophyta</taxon>
        <taxon>Tracheophyta</taxon>
        <taxon>Spermatophyta</taxon>
        <taxon>Magnoliopsida</taxon>
        <taxon>eudicotyledons</taxon>
        <taxon>Gunneridae</taxon>
        <taxon>Pentapetalae</taxon>
        <taxon>asterids</taxon>
        <taxon>campanulids</taxon>
        <taxon>Apiales</taxon>
        <taxon>Apiaceae</taxon>
        <taxon>Apioideae</taxon>
        <taxon>apioid superclade</taxon>
        <taxon>Tordylieae</taxon>
        <taxon>Tordyliinae</taxon>
        <taxon>Heracleum</taxon>
    </lineage>
</organism>
<keyword evidence="1" id="KW-0472">Membrane</keyword>
<reference evidence="2" key="2">
    <citation type="submission" date="2023-05" db="EMBL/GenBank/DDBJ databases">
        <authorList>
            <person name="Schelkunov M.I."/>
        </authorList>
    </citation>
    <scope>NUCLEOTIDE SEQUENCE</scope>
    <source>
        <strain evidence="2">Hsosn_3</strain>
        <tissue evidence="2">Leaf</tissue>
    </source>
</reference>
<dbReference type="EMBL" id="JAUIZM010000010">
    <property type="protein sequence ID" value="KAK1360768.1"/>
    <property type="molecule type" value="Genomic_DNA"/>
</dbReference>
<dbReference type="AlphaFoldDB" id="A0AAD8M680"/>
<gene>
    <name evidence="2" type="ORF">POM88_045242</name>
</gene>